<evidence type="ECO:0000259" key="3">
    <source>
        <dbReference type="PROSITE" id="PS50878"/>
    </source>
</evidence>
<evidence type="ECO:0000313" key="4">
    <source>
        <dbReference type="EMBL" id="KAK3533037.1"/>
    </source>
</evidence>
<dbReference type="PANTHER" id="PTHR47027">
    <property type="entry name" value="REVERSE TRANSCRIPTASE DOMAIN-CONTAINING PROTEIN"/>
    <property type="match status" value="1"/>
</dbReference>
<reference evidence="4" key="1">
    <citation type="submission" date="2023-06" db="EMBL/GenBank/DDBJ databases">
        <title>Male Hemibagrus guttatus genome.</title>
        <authorList>
            <person name="Bian C."/>
        </authorList>
    </citation>
    <scope>NUCLEOTIDE SEQUENCE</scope>
    <source>
        <strain evidence="4">Male_cb2023</strain>
        <tissue evidence="4">Muscle</tissue>
    </source>
</reference>
<dbReference type="Proteomes" id="UP001274896">
    <property type="component" value="Unassembled WGS sequence"/>
</dbReference>
<evidence type="ECO:0000256" key="1">
    <source>
        <dbReference type="ARBA" id="ARBA00010879"/>
    </source>
</evidence>
<proteinExistence type="inferred from homology"/>
<dbReference type="SUPFAM" id="SSF56672">
    <property type="entry name" value="DNA/RNA polymerases"/>
    <property type="match status" value="1"/>
</dbReference>
<dbReference type="EC" id="3.1.26.4" evidence="2"/>
<dbReference type="AlphaFoldDB" id="A0AAE0QU91"/>
<feature type="domain" description="Reverse transcriptase" evidence="3">
    <location>
        <begin position="1"/>
        <end position="144"/>
    </location>
</feature>
<dbReference type="PROSITE" id="PS50878">
    <property type="entry name" value="RT_POL"/>
    <property type="match status" value="1"/>
</dbReference>
<dbReference type="InterPro" id="IPR043502">
    <property type="entry name" value="DNA/RNA_pol_sf"/>
</dbReference>
<accession>A0AAE0QU91</accession>
<organism evidence="4 5">
    <name type="scientific">Hemibagrus guttatus</name>
    <dbReference type="NCBI Taxonomy" id="175788"/>
    <lineage>
        <taxon>Eukaryota</taxon>
        <taxon>Metazoa</taxon>
        <taxon>Chordata</taxon>
        <taxon>Craniata</taxon>
        <taxon>Vertebrata</taxon>
        <taxon>Euteleostomi</taxon>
        <taxon>Actinopterygii</taxon>
        <taxon>Neopterygii</taxon>
        <taxon>Teleostei</taxon>
        <taxon>Ostariophysi</taxon>
        <taxon>Siluriformes</taxon>
        <taxon>Bagridae</taxon>
        <taxon>Hemibagrus</taxon>
    </lineage>
</organism>
<name>A0AAE0QU91_9TELE</name>
<comment type="caution">
    <text evidence="4">The sequence shown here is derived from an EMBL/GenBank/DDBJ whole genome shotgun (WGS) entry which is preliminary data.</text>
</comment>
<dbReference type="EMBL" id="JAUCMX010000010">
    <property type="protein sequence ID" value="KAK3533037.1"/>
    <property type="molecule type" value="Genomic_DNA"/>
</dbReference>
<gene>
    <name evidence="4" type="ORF">QTP70_006610</name>
</gene>
<evidence type="ECO:0000256" key="2">
    <source>
        <dbReference type="ARBA" id="ARBA00012180"/>
    </source>
</evidence>
<protein>
    <recommendedName>
        <fullName evidence="2">ribonuclease H</fullName>
        <ecNumber evidence="2">3.1.26.4</ecNumber>
    </recommendedName>
</protein>
<dbReference type="InterPro" id="IPR000477">
    <property type="entry name" value="RT_dom"/>
</dbReference>
<sequence>MRKSGVAEKYVRVVQDMYERRRTVVRCAVGQTEEFKVEVGLHQGTALSPFLFAIVMDQLSEEVRQGSPWTMMFADDIVIYSESREQVEENLERWRFTLERRGMKVSRSKTECMCVNEREGSGTVRLQGEEVKKVQEFKYLGSTVQSNGECGKEVKKRVQAGWNGWRKVSGVLCDRKISARIKGKVYRTVVRPAMLYGLETVSLRKRQESELEVAELKMLRFSLGVTRLDRIRNEYIRGTAHVGRLGDKVREARLRWFGHVQRREMAPVKGWDILHSKSVLRVDVSEAGKMGKRKDLSDFEMGQTVMARQLDESFSKTAGFVRFSRGTIENILSSCITAWFGNCTVSDRKTLRRIGEKRTAEKITGVSLPSITDMYITRCIRKANSIVDDPTHPSDTLLTLLPSGKRG</sequence>
<dbReference type="Pfam" id="PF00078">
    <property type="entry name" value="RVT_1"/>
    <property type="match status" value="1"/>
</dbReference>
<evidence type="ECO:0000313" key="5">
    <source>
        <dbReference type="Proteomes" id="UP001274896"/>
    </source>
</evidence>
<dbReference type="PANTHER" id="PTHR47027:SF28">
    <property type="entry name" value="ENDONUCLEASE-REVERSE TRANSCRIPTASE"/>
    <property type="match status" value="1"/>
</dbReference>
<comment type="similarity">
    <text evidence="1">Belongs to the beta type-B retroviral polymerase family. HERV class-II K(HML-2) pol subfamily.</text>
</comment>
<dbReference type="InterPro" id="IPR043128">
    <property type="entry name" value="Rev_trsase/Diguanyl_cyclase"/>
</dbReference>
<dbReference type="Gene3D" id="3.30.70.270">
    <property type="match status" value="1"/>
</dbReference>
<dbReference type="GO" id="GO:0004523">
    <property type="term" value="F:RNA-DNA hybrid ribonuclease activity"/>
    <property type="evidence" value="ECO:0007669"/>
    <property type="project" value="UniProtKB-EC"/>
</dbReference>
<keyword evidence="5" id="KW-1185">Reference proteome</keyword>